<dbReference type="EMBL" id="JNBR01001824">
    <property type="protein sequence ID" value="OQR85083.1"/>
    <property type="molecule type" value="Genomic_DNA"/>
</dbReference>
<dbReference type="Proteomes" id="UP000243579">
    <property type="component" value="Unassembled WGS sequence"/>
</dbReference>
<evidence type="ECO:0000313" key="2">
    <source>
        <dbReference type="Proteomes" id="UP000243579"/>
    </source>
</evidence>
<accession>A0A1V9YH70</accession>
<reference evidence="1 2" key="1">
    <citation type="journal article" date="2014" name="Genome Biol. Evol.">
        <title>The secreted proteins of Achlya hypogyna and Thraustotheca clavata identify the ancestral oomycete secretome and reveal gene acquisitions by horizontal gene transfer.</title>
        <authorList>
            <person name="Misner I."/>
            <person name="Blouin N."/>
            <person name="Leonard G."/>
            <person name="Richards T.A."/>
            <person name="Lane C.E."/>
        </authorList>
    </citation>
    <scope>NUCLEOTIDE SEQUENCE [LARGE SCALE GENOMIC DNA]</scope>
    <source>
        <strain evidence="1 2">ATCC 48635</strain>
    </source>
</reference>
<dbReference type="AlphaFoldDB" id="A0A1V9YH70"/>
<name>A0A1V9YH70_ACHHY</name>
<proteinExistence type="predicted"/>
<dbReference type="OrthoDB" id="10397771at2759"/>
<evidence type="ECO:0000313" key="1">
    <source>
        <dbReference type="EMBL" id="OQR85083.1"/>
    </source>
</evidence>
<gene>
    <name evidence="1" type="ORF">ACHHYP_12299</name>
</gene>
<evidence type="ECO:0008006" key="3">
    <source>
        <dbReference type="Google" id="ProtNLM"/>
    </source>
</evidence>
<protein>
    <recommendedName>
        <fullName evidence="3">PX domain-containing protein</fullName>
    </recommendedName>
</protein>
<keyword evidence="2" id="KW-1185">Reference proteome</keyword>
<comment type="caution">
    <text evidence="1">The sequence shown here is derived from an EMBL/GenBank/DDBJ whole genome shotgun (WGS) entry which is preliminary data.</text>
</comment>
<sequence>MPTTLHHGHSPFWHSSSALSRLSTTRVEITGSHIRLSANETKTTEDSVVFKLRVYHGTSTVYELEKSYRAFTALKADLLQALDAGHLCTGVCPWLWEDLQHNFERPKSRTNLRAWLQIRLHRHTPATAVVFTAHFQELLDSLLQLLRKEHAKCQKLTDLSDVLATFLELTDTTEDNASGLVRISDRMAISRASI</sequence>
<organism evidence="1 2">
    <name type="scientific">Achlya hypogyna</name>
    <name type="common">Oomycete</name>
    <name type="synonym">Protoachlya hypogyna</name>
    <dbReference type="NCBI Taxonomy" id="1202772"/>
    <lineage>
        <taxon>Eukaryota</taxon>
        <taxon>Sar</taxon>
        <taxon>Stramenopiles</taxon>
        <taxon>Oomycota</taxon>
        <taxon>Saprolegniomycetes</taxon>
        <taxon>Saprolegniales</taxon>
        <taxon>Achlyaceae</taxon>
        <taxon>Achlya</taxon>
    </lineage>
</organism>